<dbReference type="Gene3D" id="1.20.1200.10">
    <property type="entry name" value="Cobalamin adenosyltransferase-like"/>
    <property type="match status" value="1"/>
</dbReference>
<comment type="pathway">
    <text evidence="1 14">Cofactor biosynthesis; adenosylcobalamin biosynthesis; adenosylcobalamin from cob(II)yrinate a,c-diamide: step 2/7.</text>
</comment>
<dbReference type="AlphaFoldDB" id="A0A4R1PZU0"/>
<evidence type="ECO:0000256" key="9">
    <source>
        <dbReference type="ARBA" id="ARBA00031529"/>
    </source>
</evidence>
<evidence type="ECO:0000313" key="16">
    <source>
        <dbReference type="EMBL" id="TCL33582.1"/>
    </source>
</evidence>
<keyword evidence="5 14" id="KW-0169">Cobalamin biosynthesis</keyword>
<dbReference type="GO" id="GO:0009236">
    <property type="term" value="P:cobalamin biosynthetic process"/>
    <property type="evidence" value="ECO:0007669"/>
    <property type="project" value="UniProtKB-UniRule"/>
</dbReference>
<proteinExistence type="inferred from homology"/>
<evidence type="ECO:0000256" key="6">
    <source>
        <dbReference type="ARBA" id="ARBA00022679"/>
    </source>
</evidence>
<evidence type="ECO:0000256" key="2">
    <source>
        <dbReference type="ARBA" id="ARBA00007487"/>
    </source>
</evidence>
<sequence>MMIYTRGGDKGKTSLLDGTRVPKNSARVDSYGTIDELNSTLGFAKNFLEDPKMREKIHIVQRELFAVAAELADPSGREFSSKLTEEHITRFEGWIDEYVAKLSPATKFIVPGSNKESGILHIARTVCRRAERLIISLDEHEPVNPLLIKYINRLSDVLYILARTVEERQELVTEYSDHPMQ</sequence>
<evidence type="ECO:0000256" key="4">
    <source>
        <dbReference type="ARBA" id="ARBA00020963"/>
    </source>
</evidence>
<dbReference type="OrthoDB" id="9778896at2"/>
<evidence type="ECO:0000313" key="17">
    <source>
        <dbReference type="Proteomes" id="UP000295063"/>
    </source>
</evidence>
<organism evidence="16 17">
    <name type="scientific">Anaerospora hongkongensis</name>
    <dbReference type="NCBI Taxonomy" id="244830"/>
    <lineage>
        <taxon>Bacteria</taxon>
        <taxon>Bacillati</taxon>
        <taxon>Bacillota</taxon>
        <taxon>Negativicutes</taxon>
        <taxon>Selenomonadales</taxon>
        <taxon>Sporomusaceae</taxon>
        <taxon>Anaerospora</taxon>
    </lineage>
</organism>
<dbReference type="Pfam" id="PF01923">
    <property type="entry name" value="Cob_adeno_trans"/>
    <property type="match status" value="1"/>
</dbReference>
<evidence type="ECO:0000256" key="11">
    <source>
        <dbReference type="ARBA" id="ARBA00033354"/>
    </source>
</evidence>
<comment type="catalytic activity">
    <reaction evidence="12 14">
        <text>2 cob(II)yrinate a,c diamide + reduced [electron-transfer flavoprotein] + 2 ATP = 2 adenosylcob(III)yrinate a,c-diamide + 2 triphosphate + oxidized [electron-transfer flavoprotein] + 3 H(+)</text>
        <dbReference type="Rhea" id="RHEA:11528"/>
        <dbReference type="Rhea" id="RHEA-COMP:10685"/>
        <dbReference type="Rhea" id="RHEA-COMP:10686"/>
        <dbReference type="ChEBI" id="CHEBI:15378"/>
        <dbReference type="ChEBI" id="CHEBI:18036"/>
        <dbReference type="ChEBI" id="CHEBI:30616"/>
        <dbReference type="ChEBI" id="CHEBI:57692"/>
        <dbReference type="ChEBI" id="CHEBI:58307"/>
        <dbReference type="ChEBI" id="CHEBI:58503"/>
        <dbReference type="ChEBI" id="CHEBI:58537"/>
        <dbReference type="EC" id="2.5.1.17"/>
    </reaction>
</comment>
<evidence type="ECO:0000256" key="1">
    <source>
        <dbReference type="ARBA" id="ARBA00005121"/>
    </source>
</evidence>
<protein>
    <recommendedName>
        <fullName evidence="4 14">Corrinoid adenosyltransferase</fullName>
        <ecNumber evidence="3 14">2.5.1.17</ecNumber>
    </recommendedName>
    <alternativeName>
        <fullName evidence="9 14">Cob(II)alamin adenosyltransferase</fullName>
    </alternativeName>
    <alternativeName>
        <fullName evidence="11 14">Cob(II)yrinic acid a,c-diamide adenosyltransferase</fullName>
    </alternativeName>
    <alternativeName>
        <fullName evidence="10 14">Cobinamide/cobalamin adenosyltransferase</fullName>
    </alternativeName>
</protein>
<dbReference type="UniPathway" id="UPA00148">
    <property type="reaction ID" value="UER00233"/>
</dbReference>
<dbReference type="InterPro" id="IPR016030">
    <property type="entry name" value="CblAdoTrfase-like"/>
</dbReference>
<dbReference type="Proteomes" id="UP000295063">
    <property type="component" value="Unassembled WGS sequence"/>
</dbReference>
<dbReference type="PANTHER" id="PTHR12213:SF0">
    <property type="entry name" value="CORRINOID ADENOSYLTRANSFERASE MMAB"/>
    <property type="match status" value="1"/>
</dbReference>
<evidence type="ECO:0000256" key="14">
    <source>
        <dbReference type="RuleBase" id="RU366026"/>
    </source>
</evidence>
<keyword evidence="8 14" id="KW-0067">ATP-binding</keyword>
<dbReference type="InterPro" id="IPR029499">
    <property type="entry name" value="PduO-typ"/>
</dbReference>
<reference evidence="16 17" key="1">
    <citation type="submission" date="2019-03" db="EMBL/GenBank/DDBJ databases">
        <title>Genomic Encyclopedia of Type Strains, Phase IV (KMG-IV): sequencing the most valuable type-strain genomes for metagenomic binning, comparative biology and taxonomic classification.</title>
        <authorList>
            <person name="Goeker M."/>
        </authorList>
    </citation>
    <scope>NUCLEOTIDE SEQUENCE [LARGE SCALE GENOMIC DNA]</scope>
    <source>
        <strain evidence="16 17">DSM 15969</strain>
    </source>
</reference>
<comment type="similarity">
    <text evidence="2 14">Belongs to the Cob(I)alamin adenosyltransferase family.</text>
</comment>
<dbReference type="EMBL" id="SLUI01000017">
    <property type="protein sequence ID" value="TCL33582.1"/>
    <property type="molecule type" value="Genomic_DNA"/>
</dbReference>
<feature type="domain" description="Cobalamin adenosyltransferase-like" evidence="15">
    <location>
        <begin position="3"/>
        <end position="165"/>
    </location>
</feature>
<evidence type="ECO:0000256" key="5">
    <source>
        <dbReference type="ARBA" id="ARBA00022573"/>
    </source>
</evidence>
<evidence type="ECO:0000256" key="13">
    <source>
        <dbReference type="ARBA" id="ARBA00048692"/>
    </source>
</evidence>
<keyword evidence="6 14" id="KW-0808">Transferase</keyword>
<comment type="catalytic activity">
    <reaction evidence="13 14">
        <text>2 cob(II)alamin + reduced [electron-transfer flavoprotein] + 2 ATP = 2 adenosylcob(III)alamin + 2 triphosphate + oxidized [electron-transfer flavoprotein] + 3 H(+)</text>
        <dbReference type="Rhea" id="RHEA:28671"/>
        <dbReference type="Rhea" id="RHEA-COMP:10685"/>
        <dbReference type="Rhea" id="RHEA-COMP:10686"/>
        <dbReference type="ChEBI" id="CHEBI:15378"/>
        <dbReference type="ChEBI" id="CHEBI:16304"/>
        <dbReference type="ChEBI" id="CHEBI:18036"/>
        <dbReference type="ChEBI" id="CHEBI:18408"/>
        <dbReference type="ChEBI" id="CHEBI:30616"/>
        <dbReference type="ChEBI" id="CHEBI:57692"/>
        <dbReference type="ChEBI" id="CHEBI:58307"/>
        <dbReference type="EC" id="2.5.1.17"/>
    </reaction>
</comment>
<name>A0A4R1PZU0_9FIRM</name>
<dbReference type="NCBIfam" id="TIGR00636">
    <property type="entry name" value="PduO_Nterm"/>
    <property type="match status" value="1"/>
</dbReference>
<gene>
    <name evidence="16" type="ORF">EV210_11740</name>
</gene>
<evidence type="ECO:0000256" key="8">
    <source>
        <dbReference type="ARBA" id="ARBA00022840"/>
    </source>
</evidence>
<accession>A0A4R1PZU0</accession>
<dbReference type="SUPFAM" id="SSF89028">
    <property type="entry name" value="Cobalamin adenosyltransferase-like"/>
    <property type="match status" value="1"/>
</dbReference>
<dbReference type="GO" id="GO:0008817">
    <property type="term" value="F:corrinoid adenosyltransferase activity"/>
    <property type="evidence" value="ECO:0007669"/>
    <property type="project" value="UniProtKB-UniRule"/>
</dbReference>
<evidence type="ECO:0000256" key="12">
    <source>
        <dbReference type="ARBA" id="ARBA00048555"/>
    </source>
</evidence>
<evidence type="ECO:0000256" key="7">
    <source>
        <dbReference type="ARBA" id="ARBA00022741"/>
    </source>
</evidence>
<dbReference type="RefSeq" id="WP_132083073.1">
    <property type="nucleotide sequence ID" value="NZ_SLUI01000017.1"/>
</dbReference>
<dbReference type="GO" id="GO:0005524">
    <property type="term" value="F:ATP binding"/>
    <property type="evidence" value="ECO:0007669"/>
    <property type="project" value="UniProtKB-UniRule"/>
</dbReference>
<dbReference type="EC" id="2.5.1.17" evidence="3 14"/>
<evidence type="ECO:0000259" key="15">
    <source>
        <dbReference type="Pfam" id="PF01923"/>
    </source>
</evidence>
<dbReference type="PANTHER" id="PTHR12213">
    <property type="entry name" value="CORRINOID ADENOSYLTRANSFERASE"/>
    <property type="match status" value="1"/>
</dbReference>
<keyword evidence="17" id="KW-1185">Reference proteome</keyword>
<keyword evidence="7 14" id="KW-0547">Nucleotide-binding</keyword>
<evidence type="ECO:0000256" key="10">
    <source>
        <dbReference type="ARBA" id="ARBA00033334"/>
    </source>
</evidence>
<evidence type="ECO:0000256" key="3">
    <source>
        <dbReference type="ARBA" id="ARBA00012454"/>
    </source>
</evidence>
<comment type="caution">
    <text evidence="16">The sequence shown here is derived from an EMBL/GenBank/DDBJ whole genome shotgun (WGS) entry which is preliminary data.</text>
</comment>
<dbReference type="InterPro" id="IPR036451">
    <property type="entry name" value="CblAdoTrfase-like_sf"/>
</dbReference>